<comment type="subcellular location">
    <subcellularLocation>
        <location evidence="1">Cell membrane</location>
        <topology evidence="1">Multi-pass membrane protein</topology>
    </subcellularLocation>
</comment>
<keyword evidence="6 7" id="KW-0472">Membrane</keyword>
<evidence type="ECO:0000313" key="10">
    <source>
        <dbReference type="EMBL" id="MDN5113075.1"/>
    </source>
</evidence>
<dbReference type="GO" id="GO:0005524">
    <property type="term" value="F:ATP binding"/>
    <property type="evidence" value="ECO:0007669"/>
    <property type="project" value="UniProtKB-KW"/>
</dbReference>
<evidence type="ECO:0000256" key="5">
    <source>
        <dbReference type="ARBA" id="ARBA00022989"/>
    </source>
</evidence>
<dbReference type="PANTHER" id="PTHR43394:SF1">
    <property type="entry name" value="ATP-BINDING CASSETTE SUB-FAMILY B MEMBER 10, MITOCHONDRIAL"/>
    <property type="match status" value="1"/>
</dbReference>
<feature type="transmembrane region" description="Helical" evidence="7">
    <location>
        <begin position="160"/>
        <end position="178"/>
    </location>
</feature>
<accession>A0AAW7Q1N2</accession>
<dbReference type="GO" id="GO:0016887">
    <property type="term" value="F:ATP hydrolysis activity"/>
    <property type="evidence" value="ECO:0007669"/>
    <property type="project" value="InterPro"/>
</dbReference>
<dbReference type="SUPFAM" id="SSF90123">
    <property type="entry name" value="ABC transporter transmembrane region"/>
    <property type="match status" value="1"/>
</dbReference>
<dbReference type="SUPFAM" id="SSF52540">
    <property type="entry name" value="P-loop containing nucleoside triphosphate hydrolases"/>
    <property type="match status" value="1"/>
</dbReference>
<dbReference type="PANTHER" id="PTHR43394">
    <property type="entry name" value="ATP-DEPENDENT PERMEASE MDL1, MITOCHONDRIAL"/>
    <property type="match status" value="1"/>
</dbReference>
<organism evidence="10 11">
    <name type="scientific">Aliarcobacter butzleri</name>
    <dbReference type="NCBI Taxonomy" id="28197"/>
    <lineage>
        <taxon>Bacteria</taxon>
        <taxon>Pseudomonadati</taxon>
        <taxon>Campylobacterota</taxon>
        <taxon>Epsilonproteobacteria</taxon>
        <taxon>Campylobacterales</taxon>
        <taxon>Arcobacteraceae</taxon>
        <taxon>Aliarcobacter</taxon>
    </lineage>
</organism>
<evidence type="ECO:0000256" key="6">
    <source>
        <dbReference type="ARBA" id="ARBA00023136"/>
    </source>
</evidence>
<feature type="domain" description="ABC transmembrane type-1" evidence="9">
    <location>
        <begin position="22"/>
        <end position="302"/>
    </location>
</feature>
<dbReference type="PROSITE" id="PS50893">
    <property type="entry name" value="ABC_TRANSPORTER_2"/>
    <property type="match status" value="1"/>
</dbReference>
<feature type="transmembrane region" description="Helical" evidence="7">
    <location>
        <begin position="20"/>
        <end position="41"/>
    </location>
</feature>
<feature type="transmembrane region" description="Helical" evidence="7">
    <location>
        <begin position="246"/>
        <end position="267"/>
    </location>
</feature>
<dbReference type="GO" id="GO:0015421">
    <property type="term" value="F:ABC-type oligopeptide transporter activity"/>
    <property type="evidence" value="ECO:0007669"/>
    <property type="project" value="TreeGrafter"/>
</dbReference>
<evidence type="ECO:0000256" key="7">
    <source>
        <dbReference type="SAM" id="Phobius"/>
    </source>
</evidence>
<feature type="domain" description="ABC transporter" evidence="8">
    <location>
        <begin position="334"/>
        <end position="566"/>
    </location>
</feature>
<dbReference type="AlphaFoldDB" id="A0AAW7Q1N2"/>
<dbReference type="InterPro" id="IPR027417">
    <property type="entry name" value="P-loop_NTPase"/>
</dbReference>
<dbReference type="InterPro" id="IPR003593">
    <property type="entry name" value="AAA+_ATPase"/>
</dbReference>
<evidence type="ECO:0000256" key="2">
    <source>
        <dbReference type="ARBA" id="ARBA00022692"/>
    </source>
</evidence>
<reference evidence="10" key="2">
    <citation type="submission" date="2023-01" db="EMBL/GenBank/DDBJ databases">
        <authorList>
            <person name="Uljanovas D."/>
        </authorList>
    </citation>
    <scope>NUCLEOTIDE SEQUENCE</scope>
    <source>
        <strain evidence="10">W48</strain>
    </source>
</reference>
<feature type="transmembrane region" description="Helical" evidence="7">
    <location>
        <begin position="135"/>
        <end position="154"/>
    </location>
</feature>
<evidence type="ECO:0000256" key="4">
    <source>
        <dbReference type="ARBA" id="ARBA00022840"/>
    </source>
</evidence>
<keyword evidence="3" id="KW-0547">Nucleotide-binding</keyword>
<keyword evidence="5 7" id="KW-1133">Transmembrane helix</keyword>
<evidence type="ECO:0000259" key="8">
    <source>
        <dbReference type="PROSITE" id="PS50893"/>
    </source>
</evidence>
<evidence type="ECO:0000313" key="11">
    <source>
        <dbReference type="Proteomes" id="UP001170713"/>
    </source>
</evidence>
<gene>
    <name evidence="10" type="ORF">PJV88_00330</name>
</gene>
<reference evidence="10" key="1">
    <citation type="journal article" date="2023" name="Microorganisms">
        <title>Genomic Characterization of Arcobacter butzleri Strains Isolated from Various Sources in Lithuania.</title>
        <authorList>
            <person name="Uljanovas D."/>
            <person name="Golz G."/>
            <person name="Fleischmann S."/>
            <person name="Kudirkiene E."/>
            <person name="Kasetiene N."/>
            <person name="Grineviciene A."/>
            <person name="Tamuleviciene E."/>
            <person name="Aksomaitiene J."/>
            <person name="Alter T."/>
            <person name="Malakauskas M."/>
        </authorList>
    </citation>
    <scope>NUCLEOTIDE SEQUENCE</scope>
    <source>
        <strain evidence="10">W48</strain>
    </source>
</reference>
<evidence type="ECO:0000256" key="1">
    <source>
        <dbReference type="ARBA" id="ARBA00004651"/>
    </source>
</evidence>
<dbReference type="InterPro" id="IPR036640">
    <property type="entry name" value="ABC1_TM_sf"/>
</dbReference>
<keyword evidence="2 7" id="KW-0812">Transmembrane</keyword>
<dbReference type="Proteomes" id="UP001170713">
    <property type="component" value="Unassembled WGS sequence"/>
</dbReference>
<dbReference type="FunFam" id="3.40.50.300:FF:000218">
    <property type="entry name" value="Multidrug ABC transporter ATP-binding protein"/>
    <property type="match status" value="1"/>
</dbReference>
<keyword evidence="4 10" id="KW-0067">ATP-binding</keyword>
<dbReference type="SMART" id="SM00382">
    <property type="entry name" value="AAA"/>
    <property type="match status" value="1"/>
</dbReference>
<dbReference type="Gene3D" id="1.20.1560.10">
    <property type="entry name" value="ABC transporter type 1, transmembrane domain"/>
    <property type="match status" value="1"/>
</dbReference>
<name>A0AAW7Q1N2_9BACT</name>
<proteinExistence type="predicted"/>
<evidence type="ECO:0000256" key="3">
    <source>
        <dbReference type="ARBA" id="ARBA00022741"/>
    </source>
</evidence>
<dbReference type="InterPro" id="IPR039421">
    <property type="entry name" value="Type_1_exporter"/>
</dbReference>
<dbReference type="CDD" id="cd18552">
    <property type="entry name" value="ABC_6TM_MsbA_like"/>
    <property type="match status" value="1"/>
</dbReference>
<dbReference type="Pfam" id="PF00664">
    <property type="entry name" value="ABC_membrane"/>
    <property type="match status" value="1"/>
</dbReference>
<dbReference type="GO" id="GO:0005886">
    <property type="term" value="C:plasma membrane"/>
    <property type="evidence" value="ECO:0007669"/>
    <property type="project" value="UniProtKB-SubCell"/>
</dbReference>
<sequence length="569" mass="64013">MRKFFKQYIPYYKNYKLEFFYAAIGIVLVASATAGTAYAIQPLLDDIFIKKDAQMLYIMPIFVIILYTAKGFGSYIQAYFISFIGQDITRIVRDKLFSHILTLDMDFFQKIHGGELVSRIVNDINRIQRAISNNLAEIIRESLTIVGLVGLVIYHSRELAFYGLIVLPLAIYPLSRLAKRMKKLSFKSQESNSDITSSLNESFNNIEIIKANSTEKVEVTKFSVHNMLFFKYNMKAVKTNQLTSPLMEIIGAFAFAAVIIVGGSKVISGELTTGEFSSFIAALFMLYTPIKKISNLYNSMQDAIAANERINDMFSKRPSIISGDIKEIEDIKEIHFKNVELKYDDFVALKNINLDAKKGETIALVGDSGGGKSSLINLIVRFYDTTNGEILVNNNPIKDLDLKSLRENISIVTQRVYIFNDTIAANIAYGYEIDEIKVIEVLKQAHAYDFVMQMKKGIHTILDEFGTNLSGGQRQRIAIARALYKNPKILILDEATSALDNKSESIISEVINEVSRDKITFIIAHRLSTIKNASKIAVFKSGEIVSIGTEQELKSNCEEYQRLSSSANI</sequence>
<protein>
    <submittedName>
        <fullName evidence="10">ABC transporter ATP-binding protein</fullName>
    </submittedName>
</protein>
<dbReference type="RefSeq" id="WP_258272386.1">
    <property type="nucleotide sequence ID" value="NZ_JANQCR010000017.1"/>
</dbReference>
<dbReference type="PROSITE" id="PS50929">
    <property type="entry name" value="ABC_TM1F"/>
    <property type="match status" value="1"/>
</dbReference>
<dbReference type="EMBL" id="JAQJJC010000001">
    <property type="protein sequence ID" value="MDN5113075.1"/>
    <property type="molecule type" value="Genomic_DNA"/>
</dbReference>
<comment type="caution">
    <text evidence="10">The sequence shown here is derived from an EMBL/GenBank/DDBJ whole genome shotgun (WGS) entry which is preliminary data.</text>
</comment>
<dbReference type="InterPro" id="IPR003439">
    <property type="entry name" value="ABC_transporter-like_ATP-bd"/>
</dbReference>
<dbReference type="InterPro" id="IPR011527">
    <property type="entry name" value="ABC1_TM_dom"/>
</dbReference>
<dbReference type="InterPro" id="IPR017871">
    <property type="entry name" value="ABC_transporter-like_CS"/>
</dbReference>
<dbReference type="Pfam" id="PF00005">
    <property type="entry name" value="ABC_tran"/>
    <property type="match status" value="1"/>
</dbReference>
<dbReference type="PROSITE" id="PS00211">
    <property type="entry name" value="ABC_TRANSPORTER_1"/>
    <property type="match status" value="1"/>
</dbReference>
<evidence type="ECO:0000259" key="9">
    <source>
        <dbReference type="PROSITE" id="PS50929"/>
    </source>
</evidence>
<dbReference type="Gene3D" id="3.40.50.300">
    <property type="entry name" value="P-loop containing nucleotide triphosphate hydrolases"/>
    <property type="match status" value="1"/>
</dbReference>